<evidence type="ECO:0000313" key="5">
    <source>
        <dbReference type="EMBL" id="KAL2620312.1"/>
    </source>
</evidence>
<comment type="caution">
    <text evidence="5">The sequence shown here is derived from an EMBL/GenBank/DDBJ whole genome shotgun (WGS) entry which is preliminary data.</text>
</comment>
<accession>A0ABD1Y3U0</accession>
<feature type="region of interest" description="Disordered" evidence="3">
    <location>
        <begin position="308"/>
        <end position="331"/>
    </location>
</feature>
<evidence type="ECO:0000259" key="4">
    <source>
        <dbReference type="PROSITE" id="PS01031"/>
    </source>
</evidence>
<sequence>MGSEDSGQGLANFTLENAVEKQVESVAHMSDQLNNHPTQECALDHLDLSDGDARVFLKKMGWDMTVNWRTQPKSQALPSRCWKERITVGLLKDINRQTSTRPQKKQRKNREEVLPGNKRCRLTIGENSEGQSREAFLGSNRVVPARAFRTALPEPPTSSLFLSDLNHHDNLLAHPDKRNDVAEKTFHEPKVVLSKDEARNFLRAVGWQVTVTMAMRKSGSRGDWSYKAPADGNCKRKTFPSLFGAVEEYNRRVRSHNNMSTEQKPTVHLKRGFGCSETGDKRLTMDLNKRLGCLEGGEMQTVRTRITGKKGINPPKRSLLPLPSNRQEQTCGSRPAEVGLALEDIIGVSDEETLSGNQSQQLTDETKTNDYAPIAVIKTFGSFARDVAEDDREYVFDLHILNFTEEQLRIYVENGTVIMKATYSSESVSNKAFITSSGYLTSRLSLPGGAIPELVTATKMKPGILRLTVPKRTEPEA</sequence>
<reference evidence="5 6" key="1">
    <citation type="submission" date="2024-09" db="EMBL/GenBank/DDBJ databases">
        <title>Chromosome-scale assembly of Riccia fluitans.</title>
        <authorList>
            <person name="Paukszto L."/>
            <person name="Sawicki J."/>
            <person name="Karawczyk K."/>
            <person name="Piernik-Szablinska J."/>
            <person name="Szczecinska M."/>
            <person name="Mazdziarz M."/>
        </authorList>
    </citation>
    <scope>NUCLEOTIDE SEQUENCE [LARGE SCALE GENOMIC DNA]</scope>
    <source>
        <strain evidence="5">Rf_01</strain>
        <tissue evidence="5">Aerial parts of the thallus</tissue>
    </source>
</reference>
<dbReference type="Gene3D" id="2.60.40.790">
    <property type="match status" value="1"/>
</dbReference>
<feature type="region of interest" description="Disordered" evidence="3">
    <location>
        <begin position="93"/>
        <end position="114"/>
    </location>
</feature>
<name>A0ABD1Y3U0_9MARC</name>
<evidence type="ECO:0000256" key="1">
    <source>
        <dbReference type="PROSITE-ProRule" id="PRU00285"/>
    </source>
</evidence>
<dbReference type="CDD" id="cd06464">
    <property type="entry name" value="ACD_sHsps-like"/>
    <property type="match status" value="1"/>
</dbReference>
<proteinExistence type="inferred from homology"/>
<dbReference type="InterPro" id="IPR002068">
    <property type="entry name" value="A-crystallin/Hsp20_dom"/>
</dbReference>
<keyword evidence="6" id="KW-1185">Reference proteome</keyword>
<protein>
    <recommendedName>
        <fullName evidence="4">SHSP domain-containing protein</fullName>
    </recommendedName>
</protein>
<evidence type="ECO:0000256" key="3">
    <source>
        <dbReference type="SAM" id="MobiDB-lite"/>
    </source>
</evidence>
<dbReference type="InterPro" id="IPR008978">
    <property type="entry name" value="HSP20-like_chaperone"/>
</dbReference>
<dbReference type="AlphaFoldDB" id="A0ABD1Y3U0"/>
<dbReference type="EMBL" id="JBHFFA010000006">
    <property type="protein sequence ID" value="KAL2620312.1"/>
    <property type="molecule type" value="Genomic_DNA"/>
</dbReference>
<gene>
    <name evidence="5" type="ORF">R1flu_000517</name>
</gene>
<feature type="domain" description="SHSP" evidence="4">
    <location>
        <begin position="374"/>
        <end position="477"/>
    </location>
</feature>
<dbReference type="Proteomes" id="UP001605036">
    <property type="component" value="Unassembled WGS sequence"/>
</dbReference>
<dbReference type="Pfam" id="PF00011">
    <property type="entry name" value="HSP20"/>
    <property type="match status" value="1"/>
</dbReference>
<dbReference type="SUPFAM" id="SSF49764">
    <property type="entry name" value="HSP20-like chaperones"/>
    <property type="match status" value="1"/>
</dbReference>
<evidence type="ECO:0000313" key="6">
    <source>
        <dbReference type="Proteomes" id="UP001605036"/>
    </source>
</evidence>
<comment type="similarity">
    <text evidence="1 2">Belongs to the small heat shock protein (HSP20) family.</text>
</comment>
<evidence type="ECO:0000256" key="2">
    <source>
        <dbReference type="RuleBase" id="RU003616"/>
    </source>
</evidence>
<organism evidence="5 6">
    <name type="scientific">Riccia fluitans</name>
    <dbReference type="NCBI Taxonomy" id="41844"/>
    <lineage>
        <taxon>Eukaryota</taxon>
        <taxon>Viridiplantae</taxon>
        <taxon>Streptophyta</taxon>
        <taxon>Embryophyta</taxon>
        <taxon>Marchantiophyta</taxon>
        <taxon>Marchantiopsida</taxon>
        <taxon>Marchantiidae</taxon>
        <taxon>Marchantiales</taxon>
        <taxon>Ricciaceae</taxon>
        <taxon>Riccia</taxon>
    </lineage>
</organism>
<dbReference type="PROSITE" id="PS01031">
    <property type="entry name" value="SHSP"/>
    <property type="match status" value="1"/>
</dbReference>